<feature type="transmembrane region" description="Helical" evidence="9">
    <location>
        <begin position="287"/>
        <end position="310"/>
    </location>
</feature>
<feature type="transmembrane region" description="Helical" evidence="9">
    <location>
        <begin position="393"/>
        <end position="414"/>
    </location>
</feature>
<dbReference type="PIRSF" id="PIRSF006351">
    <property type="entry name" value="PTS_EIIC-Cellobiose"/>
    <property type="match status" value="1"/>
</dbReference>
<protein>
    <recommendedName>
        <fullName evidence="8">Permease IIC component</fullName>
    </recommendedName>
</protein>
<evidence type="ECO:0000256" key="6">
    <source>
        <dbReference type="ARBA" id="ARBA00022989"/>
    </source>
</evidence>
<comment type="caution">
    <text evidence="11">The sequence shown here is derived from an EMBL/GenBank/DDBJ whole genome shotgun (WGS) entry which is preliminary data.</text>
</comment>
<dbReference type="Proteomes" id="UP000283983">
    <property type="component" value="Unassembled WGS sequence"/>
</dbReference>
<proteinExistence type="predicted"/>
<name>A0A414NEA3_9ACTN</name>
<evidence type="ECO:0000256" key="1">
    <source>
        <dbReference type="ARBA" id="ARBA00004651"/>
    </source>
</evidence>
<keyword evidence="2 8" id="KW-0813">Transport</keyword>
<dbReference type="PROSITE" id="PS51105">
    <property type="entry name" value="PTS_EIIC_TYPE_3"/>
    <property type="match status" value="1"/>
</dbReference>
<feature type="transmembrane region" description="Helical" evidence="9">
    <location>
        <begin position="144"/>
        <end position="164"/>
    </location>
</feature>
<dbReference type="EMBL" id="QSLJ01000002">
    <property type="protein sequence ID" value="RHF37370.1"/>
    <property type="molecule type" value="Genomic_DNA"/>
</dbReference>
<dbReference type="InterPro" id="IPR004501">
    <property type="entry name" value="PTS_EIIC_3"/>
</dbReference>
<dbReference type="PANTHER" id="PTHR33989">
    <property type="match status" value="1"/>
</dbReference>
<comment type="function">
    <text evidence="8">The phosphoenolpyruvate-dependent sugar phosphotransferase system (PTS), a major carbohydrate active -transport system, catalyzes the phosphorylation of incoming sugar substrates concomitant with their translocation across the cell membrane.</text>
</comment>
<evidence type="ECO:0000259" key="10">
    <source>
        <dbReference type="PROSITE" id="PS51105"/>
    </source>
</evidence>
<sequence length="432" mass="45900">MSFGEKFEDAMMTVAEVVGDNKYLMAIKDAFTSFMPFIIIGSMGTLLKVLISSTTTGLAIWVPQLAALQPAFDAVNFCTMSFMTLPIIFLIAQNLAKAKNGPEQASGVVSVAAYISMCATTITVDGLDTPIAGMLNTTFGAQGLFVGMATALIFTSLFCWLTTIEAIKIKMPPSVPAGIANSFNIMIPVFITLVVSSLFGIFFRMGTGQYVGDFIYAIMQAPLEALFNTPFGIMGLVLVSNLFWVLGIHGGLIVTPVRNPMFAAAIAANTAALAAGTQPDQIFTMGFWNAFLTLGGAGGTFCLILATLMFSKREDHRAIAKLGLLPGICGISEPIVFGFPLVLNPTFAIPFILCTPVQAAIAVFATNIGFLPCNTVDVPFGIPILLNGFIGHGWQGVVVQLIILVVGTLIWIPFVMMANRQAEKEAAEAQAA</sequence>
<feature type="transmembrane region" description="Helical" evidence="9">
    <location>
        <begin position="225"/>
        <end position="245"/>
    </location>
</feature>
<gene>
    <name evidence="11" type="ORF">DW682_07140</name>
</gene>
<evidence type="ECO:0000256" key="4">
    <source>
        <dbReference type="ARBA" id="ARBA00022597"/>
    </source>
</evidence>
<comment type="subcellular location">
    <subcellularLocation>
        <location evidence="1">Cell membrane</location>
        <topology evidence="1">Multi-pass membrane protein</topology>
    </subcellularLocation>
</comment>
<evidence type="ECO:0000256" key="7">
    <source>
        <dbReference type="ARBA" id="ARBA00023136"/>
    </source>
</evidence>
<keyword evidence="12" id="KW-1185">Reference proteome</keyword>
<dbReference type="GO" id="GO:0008982">
    <property type="term" value="F:protein-N(PI)-phosphohistidine-sugar phosphotransferase activity"/>
    <property type="evidence" value="ECO:0007669"/>
    <property type="project" value="UniProtKB-UniRule"/>
</dbReference>
<reference evidence="11 12" key="1">
    <citation type="submission" date="2018-08" db="EMBL/GenBank/DDBJ databases">
        <title>A genome reference for cultivated species of the human gut microbiota.</title>
        <authorList>
            <person name="Zou Y."/>
            <person name="Xue W."/>
            <person name="Luo G."/>
        </authorList>
    </citation>
    <scope>NUCLEOTIDE SEQUENCE [LARGE SCALE GENOMIC DNA]</scope>
    <source>
        <strain evidence="11 12">AM25-33</strain>
    </source>
</reference>
<dbReference type="Pfam" id="PF02378">
    <property type="entry name" value="PTS_EIIC"/>
    <property type="match status" value="1"/>
</dbReference>
<dbReference type="InterPro" id="IPR003352">
    <property type="entry name" value="PTS_EIIC"/>
</dbReference>
<keyword evidence="4 8" id="KW-0762">Sugar transport</keyword>
<dbReference type="RefSeq" id="WP_118104556.1">
    <property type="nucleotide sequence ID" value="NZ_CABJEU010000002.1"/>
</dbReference>
<dbReference type="InterPro" id="IPR051088">
    <property type="entry name" value="PTS_Sugar-EIIC/EIIB"/>
</dbReference>
<organism evidence="11 12">
    <name type="scientific">Collinsella intestinalis</name>
    <dbReference type="NCBI Taxonomy" id="147207"/>
    <lineage>
        <taxon>Bacteria</taxon>
        <taxon>Bacillati</taxon>
        <taxon>Actinomycetota</taxon>
        <taxon>Coriobacteriia</taxon>
        <taxon>Coriobacteriales</taxon>
        <taxon>Coriobacteriaceae</taxon>
        <taxon>Collinsella</taxon>
    </lineage>
</organism>
<feature type="transmembrane region" description="Helical" evidence="9">
    <location>
        <begin position="185"/>
        <end position="205"/>
    </location>
</feature>
<keyword evidence="6 9" id="KW-1133">Transmembrane helix</keyword>
<evidence type="ECO:0000256" key="5">
    <source>
        <dbReference type="ARBA" id="ARBA00022692"/>
    </source>
</evidence>
<dbReference type="PANTHER" id="PTHR33989:SF4">
    <property type="entry name" value="PTS SYSTEM N,N'-DIACETYLCHITOBIOSE-SPECIFIC EIIC COMPONENT"/>
    <property type="match status" value="1"/>
</dbReference>
<keyword evidence="5 9" id="KW-0812">Transmembrane</keyword>
<accession>A0A414NEA3</accession>
<dbReference type="GO" id="GO:1901264">
    <property type="term" value="P:carbohydrate derivative transport"/>
    <property type="evidence" value="ECO:0007669"/>
    <property type="project" value="TreeGrafter"/>
</dbReference>
<feature type="transmembrane region" description="Helical" evidence="9">
    <location>
        <begin position="322"/>
        <end position="343"/>
    </location>
</feature>
<evidence type="ECO:0000256" key="8">
    <source>
        <dbReference type="PIRNR" id="PIRNR006351"/>
    </source>
</evidence>
<dbReference type="InterPro" id="IPR004796">
    <property type="entry name" value="PTS_IIC_cello"/>
</dbReference>
<dbReference type="AlphaFoldDB" id="A0A414NEA3"/>
<evidence type="ECO:0000256" key="9">
    <source>
        <dbReference type="SAM" id="Phobius"/>
    </source>
</evidence>
<feature type="domain" description="PTS EIIC type-3" evidence="10">
    <location>
        <begin position="7"/>
        <end position="414"/>
    </location>
</feature>
<evidence type="ECO:0000256" key="2">
    <source>
        <dbReference type="ARBA" id="ARBA00022448"/>
    </source>
</evidence>
<evidence type="ECO:0000313" key="11">
    <source>
        <dbReference type="EMBL" id="RHF37370.1"/>
    </source>
</evidence>
<dbReference type="InParanoid" id="A0A414NEA3"/>
<keyword evidence="7 8" id="KW-0472">Membrane</keyword>
<dbReference type="NCBIfam" id="TIGR00410">
    <property type="entry name" value="lacE"/>
    <property type="match status" value="1"/>
</dbReference>
<evidence type="ECO:0000256" key="3">
    <source>
        <dbReference type="ARBA" id="ARBA00022475"/>
    </source>
</evidence>
<feature type="transmembrane region" description="Helical" evidence="9">
    <location>
        <begin position="104"/>
        <end position="124"/>
    </location>
</feature>
<evidence type="ECO:0000313" key="12">
    <source>
        <dbReference type="Proteomes" id="UP000283983"/>
    </source>
</evidence>
<dbReference type="GO" id="GO:0009401">
    <property type="term" value="P:phosphoenolpyruvate-dependent sugar phosphotransferase system"/>
    <property type="evidence" value="ECO:0007669"/>
    <property type="project" value="InterPro"/>
</dbReference>
<feature type="transmembrane region" description="Helical" evidence="9">
    <location>
        <begin position="34"/>
        <end position="62"/>
    </location>
</feature>
<dbReference type="GO" id="GO:0005886">
    <property type="term" value="C:plasma membrane"/>
    <property type="evidence" value="ECO:0007669"/>
    <property type="project" value="UniProtKB-SubCell"/>
</dbReference>
<keyword evidence="3 8" id="KW-1003">Cell membrane</keyword>
<feature type="transmembrane region" description="Helical" evidence="9">
    <location>
        <begin position="74"/>
        <end position="92"/>
    </location>
</feature>